<evidence type="ECO:0008006" key="3">
    <source>
        <dbReference type="Google" id="ProtNLM"/>
    </source>
</evidence>
<accession>A0A1G2APA5</accession>
<dbReference type="AlphaFoldDB" id="A0A1G2APA5"/>
<dbReference type="Proteomes" id="UP000177165">
    <property type="component" value="Unassembled WGS sequence"/>
</dbReference>
<dbReference type="PROSITE" id="PS51257">
    <property type="entry name" value="PROKAR_LIPOPROTEIN"/>
    <property type="match status" value="1"/>
</dbReference>
<evidence type="ECO:0000313" key="2">
    <source>
        <dbReference type="Proteomes" id="UP000177165"/>
    </source>
</evidence>
<sequence>MYQNKHARQWVFSIAFFGLSLFFTGCIRKNANVVNLSNTNEIPATNQIQTNQTATNTADFTKLTQTVAQEQNSENWQTFKSKQMDYTLQYPQGWDAWTGSDFYTDLEERSTDIEYLSRLPRSEFSNITSDLLTFVIELTPKNDQTFEDIIAEKSKFSEVSNVQPLVIQGKPAVQQVENDPRDPEYEYGYSTTTYVDSGKDVYAITARASSPETYALQQKLIDALLQTFTVIEPAV</sequence>
<name>A0A1G2APA5_9BACT</name>
<comment type="caution">
    <text evidence="1">The sequence shown here is derived from an EMBL/GenBank/DDBJ whole genome shotgun (WGS) entry which is preliminary data.</text>
</comment>
<organism evidence="1 2">
    <name type="scientific">Candidatus Kerfeldbacteria bacterium RIFCSPHIGHO2_02_FULL_42_14</name>
    <dbReference type="NCBI Taxonomy" id="1798540"/>
    <lineage>
        <taxon>Bacteria</taxon>
        <taxon>Candidatus Kerfeldiibacteriota</taxon>
    </lineage>
</organism>
<proteinExistence type="predicted"/>
<evidence type="ECO:0000313" key="1">
    <source>
        <dbReference type="EMBL" id="OGY78738.1"/>
    </source>
</evidence>
<gene>
    <name evidence="1" type="ORF">A3B74_03020</name>
</gene>
<protein>
    <recommendedName>
        <fullName evidence="3">PsbP C-terminal domain-containing protein</fullName>
    </recommendedName>
</protein>
<dbReference type="STRING" id="1798540.A3B74_03020"/>
<reference evidence="1 2" key="1">
    <citation type="journal article" date="2016" name="Nat. Commun.">
        <title>Thousands of microbial genomes shed light on interconnected biogeochemical processes in an aquifer system.</title>
        <authorList>
            <person name="Anantharaman K."/>
            <person name="Brown C.T."/>
            <person name="Hug L.A."/>
            <person name="Sharon I."/>
            <person name="Castelle C.J."/>
            <person name="Probst A.J."/>
            <person name="Thomas B.C."/>
            <person name="Singh A."/>
            <person name="Wilkins M.J."/>
            <person name="Karaoz U."/>
            <person name="Brodie E.L."/>
            <person name="Williams K.H."/>
            <person name="Hubbard S.S."/>
            <person name="Banfield J.F."/>
        </authorList>
    </citation>
    <scope>NUCLEOTIDE SEQUENCE [LARGE SCALE GENOMIC DNA]</scope>
</reference>
<dbReference type="EMBL" id="MHKB01000012">
    <property type="protein sequence ID" value="OGY78738.1"/>
    <property type="molecule type" value="Genomic_DNA"/>
</dbReference>